<evidence type="ECO:0000256" key="7">
    <source>
        <dbReference type="ARBA" id="ARBA00023125"/>
    </source>
</evidence>
<name>A0A858BWF1_9FIRM</name>
<keyword evidence="5" id="KW-0678">Repressor</keyword>
<dbReference type="Gene3D" id="1.10.10.10">
    <property type="entry name" value="Winged helix-like DNA-binding domain superfamily/Winged helix DNA-binding domain"/>
    <property type="match status" value="1"/>
</dbReference>
<dbReference type="SUPFAM" id="SSF47979">
    <property type="entry name" value="Iron-dependent repressor protein, dimerization domain"/>
    <property type="match status" value="1"/>
</dbReference>
<dbReference type="InterPro" id="IPR050536">
    <property type="entry name" value="DtxR_MntR_Metal-Reg"/>
</dbReference>
<evidence type="ECO:0000256" key="9">
    <source>
        <dbReference type="ARBA" id="ARBA00023163"/>
    </source>
</evidence>
<dbReference type="GO" id="GO:0046983">
    <property type="term" value="F:protein dimerization activity"/>
    <property type="evidence" value="ECO:0007669"/>
    <property type="project" value="InterPro"/>
</dbReference>
<dbReference type="GO" id="GO:0003700">
    <property type="term" value="F:DNA-binding transcription factor activity"/>
    <property type="evidence" value="ECO:0007669"/>
    <property type="project" value="InterPro"/>
</dbReference>
<evidence type="ECO:0000256" key="10">
    <source>
        <dbReference type="ARBA" id="ARBA00023211"/>
    </source>
</evidence>
<dbReference type="AlphaFoldDB" id="A0A858BWF1"/>
<protein>
    <recommendedName>
        <fullName evidence="11">Manganese transport regulator</fullName>
    </recommendedName>
</protein>
<evidence type="ECO:0000259" key="12">
    <source>
        <dbReference type="PROSITE" id="PS50944"/>
    </source>
</evidence>
<dbReference type="InterPro" id="IPR036390">
    <property type="entry name" value="WH_DNA-bd_sf"/>
</dbReference>
<gene>
    <name evidence="13" type="ORF">Ami103574_11495</name>
</gene>
<evidence type="ECO:0000256" key="1">
    <source>
        <dbReference type="ARBA" id="ARBA00004496"/>
    </source>
</evidence>
<dbReference type="Pfam" id="PF01325">
    <property type="entry name" value="Fe_dep_repress"/>
    <property type="match status" value="1"/>
</dbReference>
<evidence type="ECO:0000256" key="4">
    <source>
        <dbReference type="ARBA" id="ARBA00022490"/>
    </source>
</evidence>
<keyword evidence="10" id="KW-0464">Manganese</keyword>
<evidence type="ECO:0000256" key="11">
    <source>
        <dbReference type="ARBA" id="ARBA00032593"/>
    </source>
</evidence>
<dbReference type="RefSeq" id="WP_163067147.1">
    <property type="nucleotide sequence ID" value="NZ_CP048649.1"/>
</dbReference>
<keyword evidence="7" id="KW-0238">DNA-binding</keyword>
<dbReference type="GO" id="GO:0046914">
    <property type="term" value="F:transition metal ion binding"/>
    <property type="evidence" value="ECO:0007669"/>
    <property type="project" value="InterPro"/>
</dbReference>
<dbReference type="SUPFAM" id="SSF46785">
    <property type="entry name" value="Winged helix' DNA-binding domain"/>
    <property type="match status" value="1"/>
</dbReference>
<dbReference type="InterPro" id="IPR036388">
    <property type="entry name" value="WH-like_DNA-bd_sf"/>
</dbReference>
<evidence type="ECO:0000256" key="5">
    <source>
        <dbReference type="ARBA" id="ARBA00022491"/>
    </source>
</evidence>
<dbReference type="EMBL" id="CP048649">
    <property type="protein sequence ID" value="QIB69907.1"/>
    <property type="molecule type" value="Genomic_DNA"/>
</dbReference>
<dbReference type="PANTHER" id="PTHR33238:SF11">
    <property type="entry name" value="TRANSCRIPTIONAL REGULATOR MNTR"/>
    <property type="match status" value="1"/>
</dbReference>
<sequence>MEKLSAAMENYLKTIYILYREEGVIRASYIASKMGVTKASVCRATDILSQKGLVTKNKYYSLALTPKGLKQAELITNRYNIIHTFLNEILDIEPSVAEKDACSFEHNISLESLQSMHQYLKIYRQKQKCE</sequence>
<keyword evidence="8" id="KW-0010">Activator</keyword>
<dbReference type="KEGG" id="abut:Ami103574_11495"/>
<feature type="domain" description="HTH dtxR-type" evidence="12">
    <location>
        <begin position="4"/>
        <end position="65"/>
    </location>
</feature>
<dbReference type="InterPro" id="IPR022689">
    <property type="entry name" value="Iron_dep_repressor"/>
</dbReference>
<comment type="subunit">
    <text evidence="3">Homodimer.</text>
</comment>
<dbReference type="Gene3D" id="1.10.60.10">
    <property type="entry name" value="Iron dependent repressor, metal binding and dimerisation domain"/>
    <property type="match status" value="1"/>
</dbReference>
<dbReference type="InterPro" id="IPR001367">
    <property type="entry name" value="Fe_dep_repressor"/>
</dbReference>
<dbReference type="InterPro" id="IPR036421">
    <property type="entry name" value="Fe_dep_repressor_sf"/>
</dbReference>
<dbReference type="InterPro" id="IPR022687">
    <property type="entry name" value="HTH_DTXR"/>
</dbReference>
<evidence type="ECO:0000256" key="3">
    <source>
        <dbReference type="ARBA" id="ARBA00011738"/>
    </source>
</evidence>
<keyword evidence="4" id="KW-0963">Cytoplasm</keyword>
<dbReference type="Proteomes" id="UP000466848">
    <property type="component" value="Chromosome"/>
</dbReference>
<dbReference type="Pfam" id="PF02742">
    <property type="entry name" value="Fe_dep_repr_C"/>
    <property type="match status" value="1"/>
</dbReference>
<evidence type="ECO:0000256" key="8">
    <source>
        <dbReference type="ARBA" id="ARBA00023159"/>
    </source>
</evidence>
<evidence type="ECO:0000256" key="2">
    <source>
        <dbReference type="ARBA" id="ARBA00007871"/>
    </source>
</evidence>
<dbReference type="SMART" id="SM00529">
    <property type="entry name" value="HTH_DTXR"/>
    <property type="match status" value="1"/>
</dbReference>
<keyword evidence="14" id="KW-1185">Reference proteome</keyword>
<dbReference type="PANTHER" id="PTHR33238">
    <property type="entry name" value="IRON (METAL) DEPENDENT REPRESSOR, DTXR FAMILY"/>
    <property type="match status" value="1"/>
</dbReference>
<dbReference type="GO" id="GO:0003677">
    <property type="term" value="F:DNA binding"/>
    <property type="evidence" value="ECO:0007669"/>
    <property type="project" value="UniProtKB-KW"/>
</dbReference>
<comment type="subcellular location">
    <subcellularLocation>
        <location evidence="1">Cytoplasm</location>
    </subcellularLocation>
</comment>
<dbReference type="GO" id="GO:0005737">
    <property type="term" value="C:cytoplasm"/>
    <property type="evidence" value="ECO:0007669"/>
    <property type="project" value="UniProtKB-SubCell"/>
</dbReference>
<organism evidence="13 14">
    <name type="scientific">Aminipila butyrica</name>
    <dbReference type="NCBI Taxonomy" id="433296"/>
    <lineage>
        <taxon>Bacteria</taxon>
        <taxon>Bacillati</taxon>
        <taxon>Bacillota</taxon>
        <taxon>Clostridia</taxon>
        <taxon>Peptostreptococcales</taxon>
        <taxon>Anaerovoracaceae</taxon>
        <taxon>Aminipila</taxon>
    </lineage>
</organism>
<accession>A0A858BWF1</accession>
<evidence type="ECO:0000313" key="13">
    <source>
        <dbReference type="EMBL" id="QIB69907.1"/>
    </source>
</evidence>
<keyword evidence="9" id="KW-0804">Transcription</keyword>
<keyword evidence="6" id="KW-0805">Transcription regulation</keyword>
<comment type="similarity">
    <text evidence="2">Belongs to the DtxR/MntR family.</text>
</comment>
<evidence type="ECO:0000256" key="6">
    <source>
        <dbReference type="ARBA" id="ARBA00023015"/>
    </source>
</evidence>
<dbReference type="PROSITE" id="PS50944">
    <property type="entry name" value="HTH_DTXR"/>
    <property type="match status" value="1"/>
</dbReference>
<reference evidence="13 14" key="1">
    <citation type="submission" date="2020-02" db="EMBL/GenBank/DDBJ databases">
        <authorList>
            <person name="Kim Y.B."/>
            <person name="Roh S.W."/>
        </authorList>
    </citation>
    <scope>NUCLEOTIDE SEQUENCE [LARGE SCALE GENOMIC DNA]</scope>
    <source>
        <strain evidence="13 14">DSM 103574</strain>
    </source>
</reference>
<evidence type="ECO:0000313" key="14">
    <source>
        <dbReference type="Proteomes" id="UP000466848"/>
    </source>
</evidence>
<proteinExistence type="inferred from homology"/>